<dbReference type="PANTHER" id="PTHR12714:SF11">
    <property type="entry name" value="PROTEIN C-TERMINAL S-ISOPRENYLCYSTEINE CARBOXYL O-METHYLTRANSFERASE"/>
    <property type="match status" value="1"/>
</dbReference>
<keyword evidence="4 5" id="KW-0472">Membrane</keyword>
<evidence type="ECO:0008006" key="8">
    <source>
        <dbReference type="Google" id="ProtNLM"/>
    </source>
</evidence>
<dbReference type="KEGG" id="est:DN752_04500"/>
<keyword evidence="2 5" id="KW-0812">Transmembrane</keyword>
<keyword evidence="7" id="KW-1185">Reference proteome</keyword>
<feature type="transmembrane region" description="Helical" evidence="5">
    <location>
        <begin position="76"/>
        <end position="95"/>
    </location>
</feature>
<feature type="transmembrane region" description="Helical" evidence="5">
    <location>
        <begin position="130"/>
        <end position="158"/>
    </location>
</feature>
<gene>
    <name evidence="6" type="ORF">DN752_04500</name>
</gene>
<proteinExistence type="predicted"/>
<feature type="transmembrane region" description="Helical" evidence="5">
    <location>
        <begin position="6"/>
        <end position="24"/>
    </location>
</feature>
<evidence type="ECO:0000256" key="5">
    <source>
        <dbReference type="SAM" id="Phobius"/>
    </source>
</evidence>
<dbReference type="EMBL" id="CP030041">
    <property type="protein sequence ID" value="AWW29459.1"/>
    <property type="molecule type" value="Genomic_DNA"/>
</dbReference>
<evidence type="ECO:0000313" key="7">
    <source>
        <dbReference type="Proteomes" id="UP000248688"/>
    </source>
</evidence>
<dbReference type="OrthoDB" id="9809773at2"/>
<dbReference type="GO" id="GO:0012505">
    <property type="term" value="C:endomembrane system"/>
    <property type="evidence" value="ECO:0007669"/>
    <property type="project" value="UniProtKB-SubCell"/>
</dbReference>
<evidence type="ECO:0000256" key="2">
    <source>
        <dbReference type="ARBA" id="ARBA00022692"/>
    </source>
</evidence>
<evidence type="ECO:0000256" key="1">
    <source>
        <dbReference type="ARBA" id="ARBA00004127"/>
    </source>
</evidence>
<comment type="subcellular location">
    <subcellularLocation>
        <location evidence="1">Endomembrane system</location>
        <topology evidence="1">Multi-pass membrane protein</topology>
    </subcellularLocation>
</comment>
<dbReference type="AlphaFoldDB" id="A0A2Z4IFA4"/>
<accession>A0A2Z4IFA4</accession>
<name>A0A2Z4IFA4_9BACT</name>
<sequence length="186" mass="21619">MIHLRIFLPVFFLLYFLLTFLMYASKKKKKPPKLKTVTLLNNLIWLLVIVLMTVFSLYPEVYHQYIVPFEALKSHWLSWAAIGLMSLAFLIVISAKNQQRLNRGSETKGWLLLSTGIYSKSRNPVHLGQLITLIGFFLCIPSIYSGVLLILGFLIVFVRVGLEEKVLESVFGDDYFAYEKRVRRWI</sequence>
<dbReference type="PANTHER" id="PTHR12714">
    <property type="entry name" value="PROTEIN-S ISOPRENYLCYSTEINE O-METHYLTRANSFERASE"/>
    <property type="match status" value="1"/>
</dbReference>
<dbReference type="InterPro" id="IPR007318">
    <property type="entry name" value="Phopholipid_MeTrfase"/>
</dbReference>
<dbReference type="Proteomes" id="UP000248688">
    <property type="component" value="Chromosome"/>
</dbReference>
<keyword evidence="3 5" id="KW-1133">Transmembrane helix</keyword>
<dbReference type="Pfam" id="PF04191">
    <property type="entry name" value="PEMT"/>
    <property type="match status" value="1"/>
</dbReference>
<evidence type="ECO:0000256" key="3">
    <source>
        <dbReference type="ARBA" id="ARBA00022989"/>
    </source>
</evidence>
<evidence type="ECO:0000256" key="4">
    <source>
        <dbReference type="ARBA" id="ARBA00023136"/>
    </source>
</evidence>
<evidence type="ECO:0000313" key="6">
    <source>
        <dbReference type="EMBL" id="AWW29459.1"/>
    </source>
</evidence>
<protein>
    <recommendedName>
        <fullName evidence="8">Isoprenylcysteine carboxylmethyltransferase family protein</fullName>
    </recommendedName>
</protein>
<feature type="transmembrane region" description="Helical" evidence="5">
    <location>
        <begin position="36"/>
        <end position="56"/>
    </location>
</feature>
<dbReference type="RefSeq" id="WP_112782872.1">
    <property type="nucleotide sequence ID" value="NZ_CP030041.1"/>
</dbReference>
<organism evidence="6 7">
    <name type="scientific">Echinicola strongylocentroti</name>
    <dbReference type="NCBI Taxonomy" id="1795355"/>
    <lineage>
        <taxon>Bacteria</taxon>
        <taxon>Pseudomonadati</taxon>
        <taxon>Bacteroidota</taxon>
        <taxon>Cytophagia</taxon>
        <taxon>Cytophagales</taxon>
        <taxon>Cyclobacteriaceae</taxon>
        <taxon>Echinicola</taxon>
    </lineage>
</organism>
<dbReference type="Gene3D" id="1.20.120.1630">
    <property type="match status" value="1"/>
</dbReference>
<reference evidence="6 7" key="1">
    <citation type="submission" date="2018-06" db="EMBL/GenBank/DDBJ databases">
        <title>Echinicola strongylocentroti sp. nov., isolated from a sea urchin Strongylocentrotus intermedius.</title>
        <authorList>
            <person name="Bae S.S."/>
        </authorList>
    </citation>
    <scope>NUCLEOTIDE SEQUENCE [LARGE SCALE GENOMIC DNA]</scope>
    <source>
        <strain evidence="6 7">MEBiC08714</strain>
    </source>
</reference>
<dbReference type="GO" id="GO:0016740">
    <property type="term" value="F:transferase activity"/>
    <property type="evidence" value="ECO:0007669"/>
    <property type="project" value="UniProtKB-ARBA"/>
</dbReference>